<dbReference type="VEuPathDB" id="FungiDB:Z520_09537"/>
<protein>
    <recommendedName>
        <fullName evidence="2">F-box domain-containing protein</fullName>
    </recommendedName>
</protein>
<reference evidence="3 4" key="1">
    <citation type="submission" date="2015-01" db="EMBL/GenBank/DDBJ databases">
        <title>The Genome Sequence of Fonsecaea multimorphosa CBS 102226.</title>
        <authorList>
            <consortium name="The Broad Institute Genomics Platform"/>
            <person name="Cuomo C."/>
            <person name="de Hoog S."/>
            <person name="Gorbushina A."/>
            <person name="Stielow B."/>
            <person name="Teixiera M."/>
            <person name="Abouelleil A."/>
            <person name="Chapman S.B."/>
            <person name="Priest M."/>
            <person name="Young S.K."/>
            <person name="Wortman J."/>
            <person name="Nusbaum C."/>
            <person name="Birren B."/>
        </authorList>
    </citation>
    <scope>NUCLEOTIDE SEQUENCE [LARGE SCALE GENOMIC DNA]</scope>
    <source>
        <strain evidence="3 4">CBS 102226</strain>
    </source>
</reference>
<proteinExistence type="predicted"/>
<dbReference type="OrthoDB" id="5384871at2759"/>
<dbReference type="EMBL" id="KN848085">
    <property type="protein sequence ID" value="KIX94847.1"/>
    <property type="molecule type" value="Genomic_DNA"/>
</dbReference>
<dbReference type="GeneID" id="27715283"/>
<dbReference type="SUPFAM" id="SSF81383">
    <property type="entry name" value="F-box domain"/>
    <property type="match status" value="1"/>
</dbReference>
<dbReference type="Gene3D" id="3.80.10.10">
    <property type="entry name" value="Ribonuclease Inhibitor"/>
    <property type="match status" value="1"/>
</dbReference>
<name>A0A0D2JNC7_9EURO</name>
<dbReference type="InterPro" id="IPR001810">
    <property type="entry name" value="F-box_dom"/>
</dbReference>
<dbReference type="InterPro" id="IPR032675">
    <property type="entry name" value="LRR_dom_sf"/>
</dbReference>
<dbReference type="Pfam" id="PF12937">
    <property type="entry name" value="F-box-like"/>
    <property type="match status" value="1"/>
</dbReference>
<dbReference type="SUPFAM" id="SSF52047">
    <property type="entry name" value="RNI-like"/>
    <property type="match status" value="1"/>
</dbReference>
<evidence type="ECO:0000259" key="2">
    <source>
        <dbReference type="PROSITE" id="PS50181"/>
    </source>
</evidence>
<organism evidence="3 4">
    <name type="scientific">Fonsecaea multimorphosa CBS 102226</name>
    <dbReference type="NCBI Taxonomy" id="1442371"/>
    <lineage>
        <taxon>Eukaryota</taxon>
        <taxon>Fungi</taxon>
        <taxon>Dikarya</taxon>
        <taxon>Ascomycota</taxon>
        <taxon>Pezizomycotina</taxon>
        <taxon>Eurotiomycetes</taxon>
        <taxon>Chaetothyriomycetidae</taxon>
        <taxon>Chaetothyriales</taxon>
        <taxon>Herpotrichiellaceae</taxon>
        <taxon>Fonsecaea</taxon>
    </lineage>
</organism>
<sequence>MDSSPFAQPCRLLTLPNEVKLHIVNYLDSRRDLYNLSLTCRVLEDMVMARLYHNVDFDLPQIPLPGTAAFREPLVQSVRELTIRNGRKERRNSVYKRRRISDVVSVEGHVNNLLEKVPPSRLTSFAFFHQTPLGRQMLTFLTQRHESTLRHLHFHDISSWKDGTLLPRNLTTLEARTVNEGDAVEKIISANRKSIQRLSLGQEKQLIECYQQSRLNFLQRIAQPTETFFTSAYALDTFPQLRELSLQGLDVTPLRPSSIPQAMFFCQLERLTLESCPGSNDLLESIAGTFHWALTSPEAPQNPRVTPSLKHFLFRHENPTSPLKEALIRFLSSFTGLRTLSLLFENGAILERPSTFIAEHGPSLETLVFESRIQPREHLSMDTSRPFGVGGYSHDLWEESINDIARLCPNLVELGMGFPWNDEMIRLRKTALPTLQHLRTIHIRNFPENQAFSQLGDYSIKEYATKFVDWVFPASVGGAKPSLTYLAVGPTLYESRWKITPPPPSIAAGADASTTRRHQQAASRAQPPEFLRTHHFCLDWAKTRFNRWSCLITPVSEKYVEEIAGQKPLGGVFEQVWLK</sequence>
<dbReference type="RefSeq" id="XP_016628970.1">
    <property type="nucleotide sequence ID" value="XM_016780031.1"/>
</dbReference>
<feature type="domain" description="F-box" evidence="2">
    <location>
        <begin position="9"/>
        <end position="55"/>
    </location>
</feature>
<dbReference type="Proteomes" id="UP000053411">
    <property type="component" value="Unassembled WGS sequence"/>
</dbReference>
<evidence type="ECO:0000313" key="4">
    <source>
        <dbReference type="Proteomes" id="UP000053411"/>
    </source>
</evidence>
<dbReference type="PROSITE" id="PS50181">
    <property type="entry name" value="FBOX"/>
    <property type="match status" value="1"/>
</dbReference>
<feature type="region of interest" description="Disordered" evidence="1">
    <location>
        <begin position="503"/>
        <end position="526"/>
    </location>
</feature>
<dbReference type="InterPro" id="IPR036047">
    <property type="entry name" value="F-box-like_dom_sf"/>
</dbReference>
<dbReference type="AlphaFoldDB" id="A0A0D2JNC7"/>
<evidence type="ECO:0000256" key="1">
    <source>
        <dbReference type="SAM" id="MobiDB-lite"/>
    </source>
</evidence>
<gene>
    <name evidence="3" type="ORF">Z520_09537</name>
</gene>
<evidence type="ECO:0000313" key="3">
    <source>
        <dbReference type="EMBL" id="KIX94847.1"/>
    </source>
</evidence>
<keyword evidence="4" id="KW-1185">Reference proteome</keyword>
<accession>A0A0D2JNC7</accession>